<dbReference type="InterPro" id="IPR017907">
    <property type="entry name" value="Znf_RING_CS"/>
</dbReference>
<dbReference type="InterPro" id="IPR058030">
    <property type="entry name" value="TRIM8/14/16/25/29/45/65_CC"/>
</dbReference>
<dbReference type="InterPro" id="IPR003879">
    <property type="entry name" value="Butyrophylin_SPRY"/>
</dbReference>
<dbReference type="InterPro" id="IPR001841">
    <property type="entry name" value="Znf_RING"/>
</dbReference>
<dbReference type="Gene3D" id="2.60.120.920">
    <property type="match status" value="1"/>
</dbReference>
<evidence type="ECO:0000256" key="1">
    <source>
        <dbReference type="ARBA" id="ARBA00022588"/>
    </source>
</evidence>
<dbReference type="PROSITE" id="PS50089">
    <property type="entry name" value="ZF_RING_2"/>
    <property type="match status" value="1"/>
</dbReference>
<dbReference type="SUPFAM" id="SSF49899">
    <property type="entry name" value="Concanavalin A-like lectins/glucanases"/>
    <property type="match status" value="1"/>
</dbReference>
<dbReference type="Pfam" id="PF13765">
    <property type="entry name" value="PRY"/>
    <property type="match status" value="1"/>
</dbReference>
<evidence type="ECO:0008006" key="13">
    <source>
        <dbReference type="Google" id="ProtNLM"/>
    </source>
</evidence>
<keyword evidence="2" id="KW-0479">Metal-binding</keyword>
<evidence type="ECO:0000256" key="4">
    <source>
        <dbReference type="ARBA" id="ARBA00022833"/>
    </source>
</evidence>
<evidence type="ECO:0000256" key="6">
    <source>
        <dbReference type="PROSITE-ProRule" id="PRU00024"/>
    </source>
</evidence>
<dbReference type="InterPro" id="IPR051051">
    <property type="entry name" value="E3_ubiq-ligase_TRIM/RNF"/>
</dbReference>
<evidence type="ECO:0000259" key="8">
    <source>
        <dbReference type="PROSITE" id="PS50089"/>
    </source>
</evidence>
<dbReference type="InterPro" id="IPR000315">
    <property type="entry name" value="Znf_B-box"/>
</dbReference>
<dbReference type="InterPro" id="IPR001870">
    <property type="entry name" value="B30.2/SPRY"/>
</dbReference>
<keyword evidence="5" id="KW-0391">Immunity</keyword>
<dbReference type="AlphaFoldDB" id="A0A8C6U9N5"/>
<dbReference type="Gene3D" id="3.30.40.10">
    <property type="entry name" value="Zinc/RING finger domain, C3HC4 (zinc finger)"/>
    <property type="match status" value="1"/>
</dbReference>
<dbReference type="SMART" id="SM00336">
    <property type="entry name" value="BBOX"/>
    <property type="match status" value="1"/>
</dbReference>
<dbReference type="SMART" id="SM00184">
    <property type="entry name" value="RING"/>
    <property type="match status" value="1"/>
</dbReference>
<feature type="coiled-coil region" evidence="7">
    <location>
        <begin position="250"/>
        <end position="288"/>
    </location>
</feature>
<evidence type="ECO:0000259" key="9">
    <source>
        <dbReference type="PROSITE" id="PS50119"/>
    </source>
</evidence>
<evidence type="ECO:0000256" key="5">
    <source>
        <dbReference type="ARBA" id="ARBA00022859"/>
    </source>
</evidence>
<evidence type="ECO:0000256" key="7">
    <source>
        <dbReference type="SAM" id="Coils"/>
    </source>
</evidence>
<feature type="domain" description="B30.2/SPRY" evidence="10">
    <location>
        <begin position="341"/>
        <end position="532"/>
    </location>
</feature>
<dbReference type="Ensembl" id="ENSNMLT00000036830.1">
    <property type="protein sequence ID" value="ENSNMLP00000033087.1"/>
    <property type="gene ID" value="ENSNMLG00000020638.1"/>
</dbReference>
<dbReference type="Gene3D" id="3.30.160.60">
    <property type="entry name" value="Classic Zinc Finger"/>
    <property type="match status" value="1"/>
</dbReference>
<reference evidence="11" key="1">
    <citation type="submission" date="2025-08" db="UniProtKB">
        <authorList>
            <consortium name="Ensembl"/>
        </authorList>
    </citation>
    <scope>IDENTIFICATION</scope>
</reference>
<dbReference type="Gene3D" id="4.10.830.40">
    <property type="match status" value="1"/>
</dbReference>
<evidence type="ECO:0000313" key="12">
    <source>
        <dbReference type="Proteomes" id="UP000694523"/>
    </source>
</evidence>
<dbReference type="FunFam" id="2.60.120.920:FF:000004">
    <property type="entry name" value="Butyrophilin subfamily 1 member A1"/>
    <property type="match status" value="1"/>
</dbReference>
<dbReference type="PROSITE" id="PS50119">
    <property type="entry name" value="ZF_BBOX"/>
    <property type="match status" value="1"/>
</dbReference>
<feature type="domain" description="B box-type" evidence="9">
    <location>
        <begin position="148"/>
        <end position="188"/>
    </location>
</feature>
<dbReference type="Proteomes" id="UP000694523">
    <property type="component" value="Unplaced"/>
</dbReference>
<dbReference type="InterPro" id="IPR003877">
    <property type="entry name" value="SPRY_dom"/>
</dbReference>
<feature type="domain" description="RING-type" evidence="8">
    <location>
        <begin position="15"/>
        <end position="55"/>
    </location>
</feature>
<dbReference type="InterPro" id="IPR013320">
    <property type="entry name" value="ConA-like_dom_sf"/>
</dbReference>
<keyword evidence="1" id="KW-0399">Innate immunity</keyword>
<dbReference type="SMART" id="SM00589">
    <property type="entry name" value="PRY"/>
    <property type="match status" value="1"/>
</dbReference>
<keyword evidence="12" id="KW-1185">Reference proteome</keyword>
<evidence type="ECO:0000256" key="2">
    <source>
        <dbReference type="ARBA" id="ARBA00022723"/>
    </source>
</evidence>
<reference evidence="11" key="2">
    <citation type="submission" date="2025-09" db="UniProtKB">
        <authorList>
            <consortium name="Ensembl"/>
        </authorList>
    </citation>
    <scope>IDENTIFICATION</scope>
</reference>
<dbReference type="InterPro" id="IPR027370">
    <property type="entry name" value="Znf-RING_euk"/>
</dbReference>
<proteinExistence type="predicted"/>
<dbReference type="CDD" id="cd19769">
    <property type="entry name" value="Bbox2_TRIM16-like"/>
    <property type="match status" value="1"/>
</dbReference>
<keyword evidence="4" id="KW-0862">Zinc</keyword>
<dbReference type="SUPFAM" id="SSF57850">
    <property type="entry name" value="RING/U-box"/>
    <property type="match status" value="1"/>
</dbReference>
<dbReference type="InterPro" id="IPR043136">
    <property type="entry name" value="B30.2/SPRY_sf"/>
</dbReference>
<keyword evidence="7" id="KW-0175">Coiled coil</keyword>
<dbReference type="PROSITE" id="PS50188">
    <property type="entry name" value="B302_SPRY"/>
    <property type="match status" value="1"/>
</dbReference>
<dbReference type="GO" id="GO:0008270">
    <property type="term" value="F:zinc ion binding"/>
    <property type="evidence" value="ECO:0007669"/>
    <property type="project" value="UniProtKB-KW"/>
</dbReference>
<dbReference type="GO" id="GO:0045087">
    <property type="term" value="P:innate immune response"/>
    <property type="evidence" value="ECO:0007669"/>
    <property type="project" value="UniProtKB-KW"/>
</dbReference>
<dbReference type="PROSITE" id="PS00518">
    <property type="entry name" value="ZF_RING_1"/>
    <property type="match status" value="1"/>
</dbReference>
<dbReference type="PANTHER" id="PTHR25465">
    <property type="entry name" value="B-BOX DOMAIN CONTAINING"/>
    <property type="match status" value="1"/>
</dbReference>
<dbReference type="PRINTS" id="PR01407">
    <property type="entry name" value="BUTYPHLNCDUF"/>
</dbReference>
<sequence>MASLSCVMSEDQFLCSICLEVFTDPVTTSCGHSFCKTCIDKHWDNSVQYRCPVCKEDFSDRPQIIISTCLSEMVEQFKKKPQNESPERPEIQRIEKGDVCCDVCSETKFKALKSCLACLASYCQSHLEPHLTIPRLQRHQLIKPVENLEDRLCAEHNKTLELFCRDDSEFICLQCTFSDHKYHDAVPLKEEGEVEQANVAGMIKEREIQIEEIQKSVDISRKNAEREIEKGVEAFNKLINCVQESLNYLKEGIEEKQKDKEEQATEWIQELEAEILELEKRRSEMEELWCSEDHFHFLQTFISDKPAPDVQDWTEVTVKTPSYEGTVAKAVVELRNNELDQEIKEVLKDDLRRVQQFAVEVTLDPDTAHPNLVLSYHHKQVHHLDKKRNIPDNPERFSQSRCVVGNQTFCLGRKYFEVQVENKTSWCVGVAKQSIKRKAHENVKPENGYWMISLNYNEYKFHDDSLFTLDLKTTPKKIGVFVDYEEGIVSFYNVDTAELIHSFTHCSFTHALLPLFYPGNNSVPLVLTPVKV</sequence>
<protein>
    <recommendedName>
        <fullName evidence="13">E3 ubiquitin-protein ligase TRIM39-like</fullName>
    </recommendedName>
</protein>
<dbReference type="SMART" id="SM00449">
    <property type="entry name" value="SPRY"/>
    <property type="match status" value="1"/>
</dbReference>
<name>A0A8C6U9N5_9GOBI</name>
<accession>A0A8C6U9N5</accession>
<dbReference type="InterPro" id="IPR013083">
    <property type="entry name" value="Znf_RING/FYVE/PHD"/>
</dbReference>
<dbReference type="Pfam" id="PF25600">
    <property type="entry name" value="TRIM_CC"/>
    <property type="match status" value="1"/>
</dbReference>
<dbReference type="Pfam" id="PF13445">
    <property type="entry name" value="zf-RING_UBOX"/>
    <property type="match status" value="1"/>
</dbReference>
<dbReference type="GO" id="GO:0005737">
    <property type="term" value="C:cytoplasm"/>
    <property type="evidence" value="ECO:0007669"/>
    <property type="project" value="UniProtKB-ARBA"/>
</dbReference>
<dbReference type="Pfam" id="PF00622">
    <property type="entry name" value="SPRY"/>
    <property type="match status" value="1"/>
</dbReference>
<dbReference type="CDD" id="cd13733">
    <property type="entry name" value="SPRY_PRY_C-I_1"/>
    <property type="match status" value="1"/>
</dbReference>
<dbReference type="InterPro" id="IPR006574">
    <property type="entry name" value="PRY"/>
</dbReference>
<evidence type="ECO:0000313" key="11">
    <source>
        <dbReference type="Ensembl" id="ENSNMLP00000033087.1"/>
    </source>
</evidence>
<evidence type="ECO:0000256" key="3">
    <source>
        <dbReference type="ARBA" id="ARBA00022771"/>
    </source>
</evidence>
<dbReference type="PANTHER" id="PTHR25465:SF32">
    <property type="entry name" value="BLOODTHIRSTY-RELATED GENE FAMILY, MEMBER 16 ISOFORM X1-RELATED"/>
    <property type="match status" value="1"/>
</dbReference>
<dbReference type="SUPFAM" id="SSF57845">
    <property type="entry name" value="B-box zinc-binding domain"/>
    <property type="match status" value="1"/>
</dbReference>
<keyword evidence="3 6" id="KW-0863">Zinc-finger</keyword>
<evidence type="ECO:0000259" key="10">
    <source>
        <dbReference type="PROSITE" id="PS50188"/>
    </source>
</evidence>
<dbReference type="Pfam" id="PF00643">
    <property type="entry name" value="zf-B_box"/>
    <property type="match status" value="1"/>
</dbReference>
<organism evidence="11 12">
    <name type="scientific">Neogobius melanostomus</name>
    <name type="common">round goby</name>
    <dbReference type="NCBI Taxonomy" id="47308"/>
    <lineage>
        <taxon>Eukaryota</taxon>
        <taxon>Metazoa</taxon>
        <taxon>Chordata</taxon>
        <taxon>Craniata</taxon>
        <taxon>Vertebrata</taxon>
        <taxon>Euteleostomi</taxon>
        <taxon>Actinopterygii</taxon>
        <taxon>Neopterygii</taxon>
        <taxon>Teleostei</taxon>
        <taxon>Neoteleostei</taxon>
        <taxon>Acanthomorphata</taxon>
        <taxon>Gobiaria</taxon>
        <taxon>Gobiiformes</taxon>
        <taxon>Gobioidei</taxon>
        <taxon>Gobiidae</taxon>
        <taxon>Benthophilinae</taxon>
        <taxon>Neogobiini</taxon>
        <taxon>Neogobius</taxon>
    </lineage>
</organism>